<name>A0A2P1JUW2_9CAUD</name>
<evidence type="ECO:0000313" key="2">
    <source>
        <dbReference type="Proteomes" id="UP000241502"/>
    </source>
</evidence>
<organism evidence="1 2">
    <name type="scientific">Xanthomonas phage RiverRider</name>
    <dbReference type="NCBI Taxonomy" id="2108116"/>
    <lineage>
        <taxon>Viruses</taxon>
        <taxon>Duplodnaviria</taxon>
        <taxon>Heunggongvirae</taxon>
        <taxon>Uroviricota</taxon>
        <taxon>Caudoviricetes</taxon>
        <taxon>Schitoviridae</taxon>
        <taxon>Riverridervirus</taxon>
        <taxon>Riverridervirus riverrider</taxon>
    </lineage>
</organism>
<sequence>MAQTGKVNPNVKMMFQIEILEALNAPEERRIDREISEINRLNGEIKKILNPTGYAYLGQVFTTQEFKRVAGKNGWPQLDISLWDRAHAVLEDQKAVMGRLAAVRQYIALVLTIDMTGEDRRNLIPDYIASLANITKNIPRTEDIEAVLLRFPKIEKHYKLVEQTMAVLAAGQLIY</sequence>
<evidence type="ECO:0000313" key="1">
    <source>
        <dbReference type="EMBL" id="AVO23138.1"/>
    </source>
</evidence>
<dbReference type="Proteomes" id="UP000241502">
    <property type="component" value="Segment"/>
</dbReference>
<accession>A0A2P1JUW2</accession>
<proteinExistence type="predicted"/>
<keyword evidence="2" id="KW-1185">Reference proteome</keyword>
<gene>
    <name evidence="1" type="ORF">RIVERRIDER_57</name>
</gene>
<protein>
    <submittedName>
        <fullName evidence="1">Uncharacterized protein</fullName>
    </submittedName>
</protein>
<dbReference type="EMBL" id="MG983743">
    <property type="protein sequence ID" value="AVO23138.1"/>
    <property type="molecule type" value="Genomic_DNA"/>
</dbReference>
<reference evidence="1" key="1">
    <citation type="submission" date="2018-02" db="EMBL/GenBank/DDBJ databases">
        <authorList>
            <person name="Miller M."/>
            <person name="Deiulio A."/>
            <person name="Douthitt C."/>
            <person name="McMahon J."/>
            <person name="Holland C."/>
            <person name="Wiersma-Koch H."/>
            <person name="Turechek W."/>
            <person name="D'Elia T."/>
        </authorList>
    </citation>
    <scope>NUCLEOTIDE SEQUENCE [LARGE SCALE GENOMIC DNA]</scope>
</reference>